<feature type="compositionally biased region" description="Basic and acidic residues" evidence="1">
    <location>
        <begin position="274"/>
        <end position="290"/>
    </location>
</feature>
<accession>A0ABT6R632</accession>
<proteinExistence type="predicted"/>
<reference evidence="3 4" key="1">
    <citation type="submission" date="2023-04" db="EMBL/GenBank/DDBJ databases">
        <title>Antarctic isolates genomes.</title>
        <authorList>
            <person name="Dimov S.G."/>
        </authorList>
    </citation>
    <scope>NUCLEOTIDE SEQUENCE [LARGE SCALE GENOMIC DNA]</scope>
    <source>
        <strain evidence="3 4">AL19</strain>
    </source>
</reference>
<evidence type="ECO:0000313" key="3">
    <source>
        <dbReference type="EMBL" id="MDI3236423.1"/>
    </source>
</evidence>
<dbReference type="RefSeq" id="WP_282357449.1">
    <property type="nucleotide sequence ID" value="NZ_JASBQV010000040.1"/>
</dbReference>
<feature type="region of interest" description="Disordered" evidence="1">
    <location>
        <begin position="268"/>
        <end position="290"/>
    </location>
</feature>
<sequence length="290" mass="31935">MKKKKGLKQNLIAGSTAVLLIGGIVGYTKYKISDEVDEVPVIYTKSEIAPRTEITKNMLVVRSVPSKALPPNAVTDMKKVVGKWTVSGYGLSKNSLVYKDKISKKENLPDSAILNLKEDEVAFSLLVDLETSLGNSIVPNSKVDLYFRTKKDAATQEGMNVLYGKLASQIRVVAVKDAQAANVFETEGVQQEEKDDSLTSTNKQNTMASIYIFAVPQEVNVLLNKAKLVGDVVPVATSEVYKYKKSDEKLDESMVVKYINGEYADNVEEEDDTIDVKEESRENPVVEAKG</sequence>
<dbReference type="EMBL" id="JASBQV010000040">
    <property type="protein sequence ID" value="MDI3236423.1"/>
    <property type="molecule type" value="Genomic_DNA"/>
</dbReference>
<dbReference type="InterPro" id="IPR031571">
    <property type="entry name" value="RcpC_dom"/>
</dbReference>
<protein>
    <submittedName>
        <fullName evidence="3">RcpC/CpaB family pilus assembly protein</fullName>
    </submittedName>
</protein>
<evidence type="ECO:0000259" key="2">
    <source>
        <dbReference type="Pfam" id="PF16976"/>
    </source>
</evidence>
<organism evidence="3 4">
    <name type="scientific">Exiguobacterium antarcticum</name>
    <dbReference type="NCBI Taxonomy" id="132920"/>
    <lineage>
        <taxon>Bacteria</taxon>
        <taxon>Bacillati</taxon>
        <taxon>Bacillota</taxon>
        <taxon>Bacilli</taxon>
        <taxon>Bacillales</taxon>
        <taxon>Bacillales Family XII. Incertae Sedis</taxon>
        <taxon>Exiguobacterium</taxon>
    </lineage>
</organism>
<dbReference type="Pfam" id="PF16976">
    <property type="entry name" value="RcpC"/>
    <property type="match status" value="1"/>
</dbReference>
<evidence type="ECO:0000313" key="4">
    <source>
        <dbReference type="Proteomes" id="UP001243286"/>
    </source>
</evidence>
<name>A0ABT6R632_9BACL</name>
<keyword evidence="4" id="KW-1185">Reference proteome</keyword>
<evidence type="ECO:0000256" key="1">
    <source>
        <dbReference type="SAM" id="MobiDB-lite"/>
    </source>
</evidence>
<feature type="domain" description="Flp pilus assembly protein RcpC/CpaB" evidence="2">
    <location>
        <begin position="115"/>
        <end position="228"/>
    </location>
</feature>
<dbReference type="CDD" id="cd11614">
    <property type="entry name" value="SAF_CpaB_FlgA_like"/>
    <property type="match status" value="1"/>
</dbReference>
<dbReference type="Proteomes" id="UP001243286">
    <property type="component" value="Unassembled WGS sequence"/>
</dbReference>
<gene>
    <name evidence="3" type="ORF">QK289_15515</name>
</gene>
<comment type="caution">
    <text evidence="3">The sequence shown here is derived from an EMBL/GenBank/DDBJ whole genome shotgun (WGS) entry which is preliminary data.</text>
</comment>